<dbReference type="Proteomes" id="UP000265962">
    <property type="component" value="Unassembled WGS sequence"/>
</dbReference>
<dbReference type="RefSeq" id="WP_119714428.1">
    <property type="nucleotide sequence ID" value="NZ_OMOH01000001.1"/>
</dbReference>
<proteinExistence type="predicted"/>
<dbReference type="EMBL" id="OMOH01000001">
    <property type="protein sequence ID" value="SPF67132.1"/>
    <property type="molecule type" value="Genomic_DNA"/>
</dbReference>
<dbReference type="OrthoDB" id="4761877at2"/>
<accession>A0A375I1P9</accession>
<sequence length="281" mass="31681">MALHSRRKRLQEMAEQEAQGVSFWTDEFDESFRYKVKNYIDLFEYAWSICNTARNQMLLELGKPYLHHIQLEEYADVMNALIFGPNETVPDIIEALRFGLEQVMSHGWQRFDLSEYDAFIKRNLNEHRIAYDFIDGNMCQKKSQELHASIMEPTLTLLSGRPYLESVEKAYTAALEELAQGNPADALTDAGTALQEMLKAVGCEGETLNRQFKDAKTKDVLGGEDSPLLESIEKSMSWVASVRNQKSDAHPGTGNASTADGWLMVHIVGALILRLAQGDEG</sequence>
<dbReference type="AlphaFoldDB" id="A0A375I1P9"/>
<reference evidence="2" key="1">
    <citation type="submission" date="2018-02" db="EMBL/GenBank/DDBJ databases">
        <authorList>
            <person name="Hornung B."/>
        </authorList>
    </citation>
    <scope>NUCLEOTIDE SEQUENCE [LARGE SCALE GENOMIC DNA]</scope>
</reference>
<evidence type="ECO:0000313" key="2">
    <source>
        <dbReference type="Proteomes" id="UP000265962"/>
    </source>
</evidence>
<evidence type="ECO:0000313" key="1">
    <source>
        <dbReference type="EMBL" id="SPF67132.1"/>
    </source>
</evidence>
<evidence type="ECO:0008006" key="3">
    <source>
        <dbReference type="Google" id="ProtNLM"/>
    </source>
</evidence>
<protein>
    <recommendedName>
        <fullName evidence="3">Abortive infection C-terminus</fullName>
    </recommendedName>
</protein>
<gene>
    <name evidence="1" type="ORF">PROPJV5_0142</name>
</gene>
<organism evidence="1 2">
    <name type="scientific">Propionibacterium ruminifibrarum</name>
    <dbReference type="NCBI Taxonomy" id="1962131"/>
    <lineage>
        <taxon>Bacteria</taxon>
        <taxon>Bacillati</taxon>
        <taxon>Actinomycetota</taxon>
        <taxon>Actinomycetes</taxon>
        <taxon>Propionibacteriales</taxon>
        <taxon>Propionibacteriaceae</taxon>
        <taxon>Propionibacterium</taxon>
    </lineage>
</organism>
<keyword evidence="2" id="KW-1185">Reference proteome</keyword>
<name>A0A375I1P9_9ACTN</name>